<dbReference type="EMBL" id="FOWC01000004">
    <property type="protein sequence ID" value="SFP19856.1"/>
    <property type="molecule type" value="Genomic_DNA"/>
</dbReference>
<reference evidence="1 2" key="1">
    <citation type="submission" date="2016-10" db="EMBL/GenBank/DDBJ databases">
        <authorList>
            <person name="de Groot N.N."/>
        </authorList>
    </citation>
    <scope>NUCLEOTIDE SEQUENCE [LARGE SCALE GENOMIC DNA]</scope>
    <source>
        <strain evidence="1 2">DSM 44637</strain>
    </source>
</reference>
<organism evidence="1 2">
    <name type="scientific">Amycolatopsis rubida</name>
    <dbReference type="NCBI Taxonomy" id="112413"/>
    <lineage>
        <taxon>Bacteria</taxon>
        <taxon>Bacillati</taxon>
        <taxon>Actinomycetota</taxon>
        <taxon>Actinomycetes</taxon>
        <taxon>Pseudonocardiales</taxon>
        <taxon>Pseudonocardiaceae</taxon>
        <taxon>Amycolatopsis</taxon>
    </lineage>
</organism>
<dbReference type="STRING" id="112413.SAMN05421854_104351"/>
<dbReference type="InterPro" id="IPR029069">
    <property type="entry name" value="HotDog_dom_sf"/>
</dbReference>
<protein>
    <submittedName>
        <fullName evidence="1">Acyl dehydratase</fullName>
    </submittedName>
</protein>
<name>A0A1I5NER0_9PSEU</name>
<sequence>MVSSVPMTKAAGPLVAAQGPFFEQLAVGQVFDTAPSVALSNGHAVTHQAIVGDRLRLPPDDRLAAAVVGQESLVHPALVWDVAIGQSTLPTHHVRANLFYRGFVFRRFPMIGDTLTTATEVVALRQNRPRPERRPTGLAVPRVSTVDQEHRPVLDFWRCAMLPLGDPAADTGHRDDLDAVGVRPGPAEFAAAVAHWRLDLFRRQVRGGEHFTDIGVGRQWKVVGADVVSSAPELARLTLNIATVHHDEIAAGGQRLVYGGHTIGLALAQVSRAIPNIVTVAGWDGCDHVGPVREGDSLASTVTVESTEPLVTGGGLAWLRVEVDARAGPAGRLRPVLLWRCAVILS</sequence>
<accession>A0A1I5NER0</accession>
<proteinExistence type="predicted"/>
<evidence type="ECO:0000313" key="2">
    <source>
        <dbReference type="Proteomes" id="UP000199137"/>
    </source>
</evidence>
<dbReference type="Proteomes" id="UP000199137">
    <property type="component" value="Unassembled WGS sequence"/>
</dbReference>
<dbReference type="PANTHER" id="PTHR43664:SF1">
    <property type="entry name" value="BETA-METHYLMALYL-COA DEHYDRATASE"/>
    <property type="match status" value="1"/>
</dbReference>
<dbReference type="Gene3D" id="3.10.129.10">
    <property type="entry name" value="Hotdog Thioesterase"/>
    <property type="match status" value="2"/>
</dbReference>
<dbReference type="SUPFAM" id="SSF54637">
    <property type="entry name" value="Thioesterase/thiol ester dehydrase-isomerase"/>
    <property type="match status" value="2"/>
</dbReference>
<evidence type="ECO:0000313" key="1">
    <source>
        <dbReference type="EMBL" id="SFP19856.1"/>
    </source>
</evidence>
<dbReference type="InterPro" id="IPR052342">
    <property type="entry name" value="MCH/BMMD"/>
</dbReference>
<dbReference type="PANTHER" id="PTHR43664">
    <property type="entry name" value="MONOAMINE OXIDASE-RELATED"/>
    <property type="match status" value="1"/>
</dbReference>
<gene>
    <name evidence="1" type="ORF">SAMN05421854_104351</name>
</gene>
<dbReference type="AlphaFoldDB" id="A0A1I5NER0"/>